<keyword evidence="4" id="KW-1185">Reference proteome</keyword>
<name>A0A329QLZ3_9ACTN</name>
<reference evidence="3 4" key="1">
    <citation type="submission" date="2018-06" db="EMBL/GenBank/DDBJ databases">
        <title>Phytoactinopolyspora halophila sp. nov., a novel halophilic actinomycete isolated from a saline soil in China.</title>
        <authorList>
            <person name="Tang S.-K."/>
        </authorList>
    </citation>
    <scope>NUCLEOTIDE SEQUENCE [LARGE SCALE GENOMIC DNA]</scope>
    <source>
        <strain evidence="3 4">YIM 96934</strain>
    </source>
</reference>
<evidence type="ECO:0000313" key="4">
    <source>
        <dbReference type="Proteomes" id="UP000250462"/>
    </source>
</evidence>
<feature type="region of interest" description="Disordered" evidence="1">
    <location>
        <begin position="308"/>
        <end position="350"/>
    </location>
</feature>
<dbReference type="InterPro" id="IPR013610">
    <property type="entry name" value="ArdC_N"/>
</dbReference>
<proteinExistence type="predicted"/>
<gene>
    <name evidence="3" type="ORF">DPM12_13115</name>
</gene>
<evidence type="ECO:0000256" key="1">
    <source>
        <dbReference type="SAM" id="MobiDB-lite"/>
    </source>
</evidence>
<comment type="caution">
    <text evidence="3">The sequence shown here is derived from an EMBL/GenBank/DDBJ whole genome shotgun (WGS) entry which is preliminary data.</text>
</comment>
<dbReference type="AlphaFoldDB" id="A0A329QLZ3"/>
<sequence length="350" mass="38359">MNDQRVRRSRQEKLDELSERLERAVEELVTGEQWRRAMVFAARFRSRSFANTLLILSQHTDAYEQGRVPDPFPSYVAGFRQWQQLGRSVVKGQAGYMIWSPVKARFASPQPDDPNSWRRLGRYERPDPGEAVRRRVVGMKPAYVWDVSQTAGEPIPERPEPAMLQGHAPEGLWDGLAAQVRRLGFALDDAPDAAALAGADGVTRFNDRAVVIRSDMSEAARVATLVHELAHIMLGHGPGDDRHRGIREVEAESTAAMVTASFGLDTQANSMPYVAGWSSTVNGRDPADVVRTTGERARATALSILDKLPEAPLGDGTPPGAQMTQPDFDTPGAIAATGPEAERAAVRAEM</sequence>
<dbReference type="Pfam" id="PF08401">
    <property type="entry name" value="ArdcN"/>
    <property type="match status" value="1"/>
</dbReference>
<dbReference type="Proteomes" id="UP000250462">
    <property type="component" value="Unassembled WGS sequence"/>
</dbReference>
<feature type="compositionally biased region" description="Basic and acidic residues" evidence="1">
    <location>
        <begin position="340"/>
        <end position="350"/>
    </location>
</feature>
<protein>
    <submittedName>
        <fullName evidence="3">Serine/arginine repetitive matrix protein 2</fullName>
    </submittedName>
</protein>
<evidence type="ECO:0000259" key="2">
    <source>
        <dbReference type="Pfam" id="PF08401"/>
    </source>
</evidence>
<evidence type="ECO:0000313" key="3">
    <source>
        <dbReference type="EMBL" id="RAW13263.1"/>
    </source>
</evidence>
<accession>A0A329QLZ3</accession>
<dbReference type="GO" id="GO:0003697">
    <property type="term" value="F:single-stranded DNA binding"/>
    <property type="evidence" value="ECO:0007669"/>
    <property type="project" value="InterPro"/>
</dbReference>
<dbReference type="Gene3D" id="1.10.10.2910">
    <property type="match status" value="1"/>
</dbReference>
<organism evidence="3 4">
    <name type="scientific">Phytoactinopolyspora halophila</name>
    <dbReference type="NCBI Taxonomy" id="1981511"/>
    <lineage>
        <taxon>Bacteria</taxon>
        <taxon>Bacillati</taxon>
        <taxon>Actinomycetota</taxon>
        <taxon>Actinomycetes</taxon>
        <taxon>Jiangellales</taxon>
        <taxon>Jiangellaceae</taxon>
        <taxon>Phytoactinopolyspora</taxon>
    </lineage>
</organism>
<feature type="domain" description="N-terminal" evidence="2">
    <location>
        <begin position="11"/>
        <end position="103"/>
    </location>
</feature>
<dbReference type="RefSeq" id="WP_112258774.1">
    <property type="nucleotide sequence ID" value="NZ_QMIG01000013.1"/>
</dbReference>
<dbReference type="OrthoDB" id="7605626at2"/>
<dbReference type="EMBL" id="QMIG01000013">
    <property type="protein sequence ID" value="RAW13263.1"/>
    <property type="molecule type" value="Genomic_DNA"/>
</dbReference>